<accession>A0A1F5BK10</accession>
<dbReference type="Proteomes" id="UP000179184">
    <property type="component" value="Unassembled WGS sequence"/>
</dbReference>
<organism evidence="1 2">
    <name type="scientific">Candidatus Azambacteria bacterium RIFCSPHIGHO2_02_46_12</name>
    <dbReference type="NCBI Taxonomy" id="1797295"/>
    <lineage>
        <taxon>Bacteria</taxon>
        <taxon>Candidatus Azamiibacteriota</taxon>
    </lineage>
</organism>
<dbReference type="AlphaFoldDB" id="A0A1F5BK10"/>
<comment type="caution">
    <text evidence="1">The sequence shown here is derived from an EMBL/GenBank/DDBJ whole genome shotgun (WGS) entry which is preliminary data.</text>
</comment>
<evidence type="ECO:0000313" key="2">
    <source>
        <dbReference type="Proteomes" id="UP000179184"/>
    </source>
</evidence>
<gene>
    <name evidence="1" type="ORF">A2W60_01390</name>
</gene>
<dbReference type="Gene3D" id="3.40.50.150">
    <property type="entry name" value="Vaccinia Virus protein VP39"/>
    <property type="match status" value="1"/>
</dbReference>
<dbReference type="EMBL" id="MEYN01000009">
    <property type="protein sequence ID" value="OGD30946.1"/>
    <property type="molecule type" value="Genomic_DNA"/>
</dbReference>
<reference evidence="1 2" key="1">
    <citation type="journal article" date="2016" name="Nat. Commun.">
        <title>Thousands of microbial genomes shed light on interconnected biogeochemical processes in an aquifer system.</title>
        <authorList>
            <person name="Anantharaman K."/>
            <person name="Brown C.T."/>
            <person name="Hug L.A."/>
            <person name="Sharon I."/>
            <person name="Castelle C.J."/>
            <person name="Probst A.J."/>
            <person name="Thomas B.C."/>
            <person name="Singh A."/>
            <person name="Wilkins M.J."/>
            <person name="Karaoz U."/>
            <person name="Brodie E.L."/>
            <person name="Williams K.H."/>
            <person name="Hubbard S.S."/>
            <person name="Banfield J.F."/>
        </authorList>
    </citation>
    <scope>NUCLEOTIDE SEQUENCE [LARGE SCALE GENOMIC DNA]</scope>
</reference>
<protein>
    <recommendedName>
        <fullName evidence="3">Methyltransferase domain-containing protein</fullName>
    </recommendedName>
</protein>
<proteinExistence type="predicted"/>
<evidence type="ECO:0008006" key="3">
    <source>
        <dbReference type="Google" id="ProtNLM"/>
    </source>
</evidence>
<dbReference type="InterPro" id="IPR029063">
    <property type="entry name" value="SAM-dependent_MTases_sf"/>
</dbReference>
<name>A0A1F5BK10_9BACT</name>
<evidence type="ECO:0000313" key="1">
    <source>
        <dbReference type="EMBL" id="OGD30946.1"/>
    </source>
</evidence>
<dbReference type="SUPFAM" id="SSF53335">
    <property type="entry name" value="S-adenosyl-L-methionine-dependent methyltransferases"/>
    <property type="match status" value="1"/>
</dbReference>
<sequence>MQDVFTDIYTKRLWFGGSGSGSLAENTVSYRNFLETFISDNEIKTVLDFGCGDWQFSRLINWKNVNYLGIDVVDCLIAENSNKYSSANIKFALFDPDLDALPAADLIIIKDVFQHWPNKTIQEFIPKLSLYQFNLITNTKESYKMDNGEFLDMGLNRDIDLGDFRPLDLALTPFNSELTEVFKYHSIRKHRAIRELKAVIQLLFSGR</sequence>